<keyword evidence="3" id="KW-0812">Transmembrane</keyword>
<sequence length="748" mass="82749">MKKLLLFLNGCVFTVVSFAQQQSANASDPGDTSSPRFVYLKEITIVGSGSKSDIHQLPEIVGTSIFAGKKNSLVVIDNVNGNIVNNTMRQVVAKIPGIQIWESDGSGIQIGIAARGLSPNRSWEFNIRQNGYDISSDPFGYPEAYYTPQLQAVQRIQVVRGAGSIQYGPQFGGMVNFILRDGSDISKPFQFETQNTVGSFGLVNTYNAIGGETSKAHYYAFFDHRNADGWRQNSRYNVNTGFATASYKLSDKFKLGVEYMRWNMRSQQPGGLTDAQFNTDARKSSRSRNWFDIVWNTAAINSDYYFSANNRLNVKLYTVLGDRNSIGFLQPITVKDSINASTLTYNNRTVDIDKYRNAGAEARYLGDYRIGKTTHTISGGIRYFYGKTDRFRNGKGDTGSDYNINIEGVFPTDLDLTTSNVALFAENIFRITDKLIIIPGIRFENIRNSIEGRVGISNGTEIKAANETRTRRFVLAAVGAEYHIGETELYANFAQAYRPALFSDLTANVTTDVIDPNLEDAKGYNIDFGYRGKVKDFLFFDVSAFYLRYNNRIGTLSQQRTDGSFYNFRTNVGNSVSKGVEALVEIDPIKIVNANPCYGSFSIFSSFGFTDARYGNLKVITKNGNNLVESNLKNKYVENAPERIFRAGISYLFKGLAITYQVNSVSAAYSDANNTVAANAASTSGLIPAYVVSDVSASYKFNKAYSIKAGINNLYDAVYFTRRAGGYPGPGVLPADGRSFFVTVGAKF</sequence>
<protein>
    <submittedName>
        <fullName evidence="10">Unannotated protein</fullName>
    </submittedName>
</protein>
<organism evidence="10">
    <name type="scientific">freshwater metagenome</name>
    <dbReference type="NCBI Taxonomy" id="449393"/>
    <lineage>
        <taxon>unclassified sequences</taxon>
        <taxon>metagenomes</taxon>
        <taxon>ecological metagenomes</taxon>
    </lineage>
</organism>
<dbReference type="InterPro" id="IPR012910">
    <property type="entry name" value="Plug_dom"/>
</dbReference>
<accession>A0A6J7I5W5</accession>
<keyword evidence="2" id="KW-0813">Transport</keyword>
<proteinExistence type="predicted"/>
<feature type="domain" description="TonB-dependent receptor-like beta-barrel" evidence="8">
    <location>
        <begin position="258"/>
        <end position="714"/>
    </location>
</feature>
<dbReference type="EMBL" id="CAFBMQ010000298">
    <property type="protein sequence ID" value="CAB4926099.1"/>
    <property type="molecule type" value="Genomic_DNA"/>
</dbReference>
<dbReference type="Pfam" id="PF00593">
    <property type="entry name" value="TonB_dep_Rec_b-barrel"/>
    <property type="match status" value="1"/>
</dbReference>
<dbReference type="Gene3D" id="2.40.170.20">
    <property type="entry name" value="TonB-dependent receptor, beta-barrel domain"/>
    <property type="match status" value="1"/>
</dbReference>
<evidence type="ECO:0000256" key="1">
    <source>
        <dbReference type="ARBA" id="ARBA00004571"/>
    </source>
</evidence>
<evidence type="ECO:0000313" key="10">
    <source>
        <dbReference type="EMBL" id="CAB4926099.1"/>
    </source>
</evidence>
<feature type="domain" description="TonB-dependent receptor plug" evidence="9">
    <location>
        <begin position="85"/>
        <end position="170"/>
    </location>
</feature>
<dbReference type="InterPro" id="IPR036942">
    <property type="entry name" value="Beta-barrel_TonB_sf"/>
</dbReference>
<dbReference type="Gene3D" id="2.170.130.10">
    <property type="entry name" value="TonB-dependent receptor, plug domain"/>
    <property type="match status" value="1"/>
</dbReference>
<dbReference type="InterPro" id="IPR010917">
    <property type="entry name" value="TonB_rcpt_CS"/>
</dbReference>
<dbReference type="Pfam" id="PF07715">
    <property type="entry name" value="Plug"/>
    <property type="match status" value="1"/>
</dbReference>
<evidence type="ECO:0000256" key="3">
    <source>
        <dbReference type="ARBA" id="ARBA00022692"/>
    </source>
</evidence>
<dbReference type="PROSITE" id="PS52016">
    <property type="entry name" value="TONB_DEPENDENT_REC_3"/>
    <property type="match status" value="1"/>
</dbReference>
<keyword evidence="7" id="KW-0998">Cell outer membrane</keyword>
<dbReference type="GO" id="GO:0033214">
    <property type="term" value="P:siderophore-iron import into cell"/>
    <property type="evidence" value="ECO:0007669"/>
    <property type="project" value="TreeGrafter"/>
</dbReference>
<keyword evidence="5" id="KW-0798">TonB box</keyword>
<dbReference type="PANTHER" id="PTHR30442">
    <property type="entry name" value="IRON III DICITRATE TRANSPORT PROTEIN FECA"/>
    <property type="match status" value="1"/>
</dbReference>
<dbReference type="SUPFAM" id="SSF56935">
    <property type="entry name" value="Porins"/>
    <property type="match status" value="1"/>
</dbReference>
<dbReference type="InterPro" id="IPR000531">
    <property type="entry name" value="Beta-barrel_TonB"/>
</dbReference>
<dbReference type="InterPro" id="IPR037066">
    <property type="entry name" value="Plug_dom_sf"/>
</dbReference>
<evidence type="ECO:0000256" key="7">
    <source>
        <dbReference type="ARBA" id="ARBA00023237"/>
    </source>
</evidence>
<evidence type="ECO:0000259" key="9">
    <source>
        <dbReference type="Pfam" id="PF07715"/>
    </source>
</evidence>
<reference evidence="10" key="1">
    <citation type="submission" date="2020-05" db="EMBL/GenBank/DDBJ databases">
        <authorList>
            <person name="Chiriac C."/>
            <person name="Salcher M."/>
            <person name="Ghai R."/>
            <person name="Kavagutti S V."/>
        </authorList>
    </citation>
    <scope>NUCLEOTIDE SEQUENCE</scope>
</reference>
<dbReference type="InterPro" id="IPR039426">
    <property type="entry name" value="TonB-dep_rcpt-like"/>
</dbReference>
<evidence type="ECO:0000256" key="5">
    <source>
        <dbReference type="ARBA" id="ARBA00023077"/>
    </source>
</evidence>
<evidence type="ECO:0000256" key="4">
    <source>
        <dbReference type="ARBA" id="ARBA00022729"/>
    </source>
</evidence>
<gene>
    <name evidence="10" type="ORF">UFOPK3609_01675</name>
</gene>
<evidence type="ECO:0000256" key="6">
    <source>
        <dbReference type="ARBA" id="ARBA00023136"/>
    </source>
</evidence>
<dbReference type="PANTHER" id="PTHR30442:SF0">
    <property type="entry name" value="FE(3+) DICITRATE TRANSPORT PROTEIN FECA"/>
    <property type="match status" value="1"/>
</dbReference>
<dbReference type="AlphaFoldDB" id="A0A6J7I5W5"/>
<evidence type="ECO:0000256" key="2">
    <source>
        <dbReference type="ARBA" id="ARBA00022448"/>
    </source>
</evidence>
<dbReference type="GO" id="GO:0009279">
    <property type="term" value="C:cell outer membrane"/>
    <property type="evidence" value="ECO:0007669"/>
    <property type="project" value="UniProtKB-SubCell"/>
</dbReference>
<comment type="subcellular location">
    <subcellularLocation>
        <location evidence="1">Cell outer membrane</location>
        <topology evidence="1">Multi-pass membrane protein</topology>
    </subcellularLocation>
</comment>
<name>A0A6J7I5W5_9ZZZZ</name>
<evidence type="ECO:0000259" key="8">
    <source>
        <dbReference type="Pfam" id="PF00593"/>
    </source>
</evidence>
<dbReference type="PROSITE" id="PS01156">
    <property type="entry name" value="TONB_DEPENDENT_REC_2"/>
    <property type="match status" value="1"/>
</dbReference>
<keyword evidence="6" id="KW-0472">Membrane</keyword>
<keyword evidence="4" id="KW-0732">Signal</keyword>